<evidence type="ECO:0000313" key="6">
    <source>
        <dbReference type="Proteomes" id="UP001303046"/>
    </source>
</evidence>
<dbReference type="CDD" id="cd02022">
    <property type="entry name" value="DPCK"/>
    <property type="match status" value="1"/>
</dbReference>
<evidence type="ECO:0000256" key="4">
    <source>
        <dbReference type="ARBA" id="ARBA00022840"/>
    </source>
</evidence>
<keyword evidence="4" id="KW-0067">ATP-binding</keyword>
<dbReference type="Proteomes" id="UP001303046">
    <property type="component" value="Unassembled WGS sequence"/>
</dbReference>
<evidence type="ECO:0000313" key="5">
    <source>
        <dbReference type="EMBL" id="KAK6741593.1"/>
    </source>
</evidence>
<dbReference type="EMBL" id="JAVFWL010000003">
    <property type="protein sequence ID" value="KAK6741593.1"/>
    <property type="molecule type" value="Genomic_DNA"/>
</dbReference>
<comment type="similarity">
    <text evidence="1">Belongs to the DNase II family.</text>
</comment>
<dbReference type="Pfam" id="PF03265">
    <property type="entry name" value="DNase_II"/>
    <property type="match status" value="1"/>
</dbReference>
<dbReference type="PROSITE" id="PS51219">
    <property type="entry name" value="DPCK"/>
    <property type="match status" value="1"/>
</dbReference>
<evidence type="ECO:0008006" key="7">
    <source>
        <dbReference type="Google" id="ProtNLM"/>
    </source>
</evidence>
<gene>
    <name evidence="5" type="primary">Necator_chrIII.g10218</name>
    <name evidence="5" type="ORF">RB195_009453</name>
</gene>
<evidence type="ECO:0000256" key="3">
    <source>
        <dbReference type="ARBA" id="ARBA00022801"/>
    </source>
</evidence>
<dbReference type="Pfam" id="PF01121">
    <property type="entry name" value="CoaE"/>
    <property type="match status" value="1"/>
</dbReference>
<keyword evidence="2" id="KW-0547">Nucleotide-binding</keyword>
<organism evidence="5 6">
    <name type="scientific">Necator americanus</name>
    <name type="common">Human hookworm</name>
    <dbReference type="NCBI Taxonomy" id="51031"/>
    <lineage>
        <taxon>Eukaryota</taxon>
        <taxon>Metazoa</taxon>
        <taxon>Ecdysozoa</taxon>
        <taxon>Nematoda</taxon>
        <taxon>Chromadorea</taxon>
        <taxon>Rhabditida</taxon>
        <taxon>Rhabditina</taxon>
        <taxon>Rhabditomorpha</taxon>
        <taxon>Strongyloidea</taxon>
        <taxon>Ancylostomatidae</taxon>
        <taxon>Bunostominae</taxon>
        <taxon>Necator</taxon>
    </lineage>
</organism>
<proteinExistence type="inferred from homology"/>
<dbReference type="NCBIfam" id="TIGR00152">
    <property type="entry name" value="dephospho-CoA kinase"/>
    <property type="match status" value="1"/>
</dbReference>
<evidence type="ECO:0000256" key="2">
    <source>
        <dbReference type="ARBA" id="ARBA00022741"/>
    </source>
</evidence>
<dbReference type="SUPFAM" id="SSF52540">
    <property type="entry name" value="P-loop containing nucleoside triphosphate hydrolases"/>
    <property type="match status" value="1"/>
</dbReference>
<dbReference type="CDD" id="cd09120">
    <property type="entry name" value="PLDc_DNaseII_1"/>
    <property type="match status" value="1"/>
</dbReference>
<comment type="caution">
    <text evidence="5">The sequence shown here is derived from an EMBL/GenBank/DDBJ whole genome shotgun (WGS) entry which is preliminary data.</text>
</comment>
<dbReference type="InterPro" id="IPR001977">
    <property type="entry name" value="Depp_CoAkinase"/>
</dbReference>
<dbReference type="Gene3D" id="3.40.50.300">
    <property type="entry name" value="P-loop containing nucleotide triphosphate hydrolases"/>
    <property type="match status" value="1"/>
</dbReference>
<dbReference type="HAMAP" id="MF_00376">
    <property type="entry name" value="Dephospho_CoA_kinase"/>
    <property type="match status" value="1"/>
</dbReference>
<dbReference type="PANTHER" id="PTHR10858">
    <property type="entry name" value="DEOXYRIBONUCLEASE II"/>
    <property type="match status" value="1"/>
</dbReference>
<keyword evidence="3" id="KW-0378">Hydrolase</keyword>
<protein>
    <recommendedName>
        <fullName evidence="7">Dephospho-CoA kinase</fullName>
    </recommendedName>
</protein>
<dbReference type="InterPro" id="IPR004947">
    <property type="entry name" value="DNase_II"/>
</dbReference>
<reference evidence="5 6" key="1">
    <citation type="submission" date="2023-08" db="EMBL/GenBank/DDBJ databases">
        <title>A Necator americanus chromosomal reference genome.</title>
        <authorList>
            <person name="Ilik V."/>
            <person name="Petrzelkova K.J."/>
            <person name="Pardy F."/>
            <person name="Fuh T."/>
            <person name="Niatou-Singa F.S."/>
            <person name="Gouil Q."/>
            <person name="Baker L."/>
            <person name="Ritchie M.E."/>
            <person name="Jex A.R."/>
            <person name="Gazzola D."/>
            <person name="Li H."/>
            <person name="Toshio Fujiwara R."/>
            <person name="Zhan B."/>
            <person name="Aroian R.V."/>
            <person name="Pafco B."/>
            <person name="Schwarz E.M."/>
        </authorList>
    </citation>
    <scope>NUCLEOTIDE SEQUENCE [LARGE SCALE GENOMIC DNA]</scope>
    <source>
        <strain evidence="5 6">Aroian</strain>
        <tissue evidence="5">Whole animal</tissue>
    </source>
</reference>
<keyword evidence="6" id="KW-1185">Reference proteome</keyword>
<sequence length="621" mass="69074">MVIVGLTGGIATGKSSVSEMLQRRGLHIVDADLIARKVVEPGHPAYTKLRKEFGSEFFDANTGALDRTKLGDVVFNDAEKRRKLNSVLHPAIRWEMFLQIVKYILFGSHMIVLDTPLLIESGYHKILGTVIVVWCEDEVQINRLMLRDGLSKEDAAARIAAQLPIKKKMELATILIDNNGSKEELEQKVDALVRELNSRWTPILFRAGVYSLIFGPDGETDSGCDHYKGVAVFSYEVEFWLINNVPDFPSGQLLEIELDLACVRDLPLLIQISMDRPPMDNFMFRYVSKLCIFLSQSGSKKMLMVFSLILSSTGYGDANLGCKNMEGDDVDWFAAIKLPSKGDTLKGKGFVYFDTAQNDWKMSTEPVDSVKSAIGATVNQLYNIDKRNTFTIAYNDDSPVAKAESGRGHSKGVAVFNGEIGFWLIHSVPNFPPIKNYSFPQSGEKYAQSFLCLTLSVDMLEDVGQYMRFAQVTPFLSNLPELHKILAPSLVDVVNKKSLPRSATVFTTIRSIQTLGGKKAEGFSKHKKFDKDLWHDFIAPNLKTSMAVETWRSGGANDVGSQCGMKLDVYDISNVTVLGDVNRQVSQFKRGGGAVCIEDEKLWMTFYHSVAGYEDCAVPGN</sequence>
<name>A0ABR1CV82_NECAM</name>
<evidence type="ECO:0000256" key="1">
    <source>
        <dbReference type="ARBA" id="ARBA00007527"/>
    </source>
</evidence>
<dbReference type="InterPro" id="IPR027417">
    <property type="entry name" value="P-loop_NTPase"/>
</dbReference>
<accession>A0ABR1CV82</accession>
<dbReference type="PANTHER" id="PTHR10858:SF30">
    <property type="entry name" value="CELL-DEATH-RELATED NUCLEASE 7"/>
    <property type="match status" value="1"/>
</dbReference>